<evidence type="ECO:0000256" key="1">
    <source>
        <dbReference type="ARBA" id="ARBA00004477"/>
    </source>
</evidence>
<dbReference type="Proteomes" id="UP000261600">
    <property type="component" value="Unplaced"/>
</dbReference>
<organism evidence="13 14">
    <name type="scientific">Monopterus albus</name>
    <name type="common">Swamp eel</name>
    <dbReference type="NCBI Taxonomy" id="43700"/>
    <lineage>
        <taxon>Eukaryota</taxon>
        <taxon>Metazoa</taxon>
        <taxon>Chordata</taxon>
        <taxon>Craniata</taxon>
        <taxon>Vertebrata</taxon>
        <taxon>Euteleostomi</taxon>
        <taxon>Actinopterygii</taxon>
        <taxon>Neopterygii</taxon>
        <taxon>Teleostei</taxon>
        <taxon>Neoteleostei</taxon>
        <taxon>Acanthomorphata</taxon>
        <taxon>Anabantaria</taxon>
        <taxon>Synbranchiformes</taxon>
        <taxon>Synbranchidae</taxon>
        <taxon>Monopterus</taxon>
    </lineage>
</organism>
<dbReference type="Ensembl" id="ENSMALT00000012353.1">
    <property type="protein sequence ID" value="ENSMALP00000012095.1"/>
    <property type="gene ID" value="ENSMALG00000008585.1"/>
</dbReference>
<keyword evidence="10" id="KW-1207">Sterol metabolism</keyword>
<keyword evidence="3 12" id="KW-0153">Cholesterol metabolism</keyword>
<evidence type="ECO:0000256" key="12">
    <source>
        <dbReference type="RuleBase" id="RU241113"/>
    </source>
</evidence>
<feature type="transmembrane region" description="Helical" evidence="12">
    <location>
        <begin position="131"/>
        <end position="151"/>
    </location>
</feature>
<dbReference type="Pfam" id="PF07281">
    <property type="entry name" value="INSIG"/>
    <property type="match status" value="1"/>
</dbReference>
<comment type="caution">
    <text evidence="12">Lacks conserved residue(s) required for the propagation of feature annotation.</text>
</comment>
<dbReference type="OrthoDB" id="205546at2759"/>
<evidence type="ECO:0000256" key="7">
    <source>
        <dbReference type="ARBA" id="ARBA00023098"/>
    </source>
</evidence>
<keyword evidence="7 12" id="KW-0443">Lipid metabolism</keyword>
<dbReference type="CTD" id="3638"/>
<dbReference type="GO" id="GO:0032937">
    <property type="term" value="C:SREBP-SCAP-Insig complex"/>
    <property type="evidence" value="ECO:0007669"/>
    <property type="project" value="TreeGrafter"/>
</dbReference>
<evidence type="ECO:0000256" key="2">
    <source>
        <dbReference type="ARBA" id="ARBA00007475"/>
    </source>
</evidence>
<evidence type="ECO:0000256" key="10">
    <source>
        <dbReference type="ARBA" id="ARBA00023166"/>
    </source>
</evidence>
<dbReference type="GeneID" id="109961456"/>
<evidence type="ECO:0000256" key="4">
    <source>
        <dbReference type="ARBA" id="ARBA00022692"/>
    </source>
</evidence>
<reference evidence="13" key="2">
    <citation type="submission" date="2025-09" db="UniProtKB">
        <authorList>
            <consortium name="Ensembl"/>
        </authorList>
    </citation>
    <scope>IDENTIFICATION</scope>
</reference>
<feature type="transmembrane region" description="Helical" evidence="12">
    <location>
        <begin position="189"/>
        <end position="208"/>
    </location>
</feature>
<evidence type="ECO:0000256" key="8">
    <source>
        <dbReference type="ARBA" id="ARBA00023121"/>
    </source>
</evidence>
<keyword evidence="11 12" id="KW-0753">Steroid metabolism</keyword>
<keyword evidence="5" id="KW-0256">Endoplasmic reticulum</keyword>
<dbReference type="GO" id="GO:0032933">
    <property type="term" value="P:SREBP signaling pathway"/>
    <property type="evidence" value="ECO:0007669"/>
    <property type="project" value="TreeGrafter"/>
</dbReference>
<feature type="transmembrane region" description="Helical" evidence="12">
    <location>
        <begin position="246"/>
        <end position="267"/>
    </location>
</feature>
<keyword evidence="6 12" id="KW-1133">Transmembrane helix</keyword>
<keyword evidence="9 12" id="KW-0472">Membrane</keyword>
<keyword evidence="4 12" id="KW-0812">Transmembrane</keyword>
<feature type="transmembrane region" description="Helical" evidence="12">
    <location>
        <begin position="215"/>
        <end position="234"/>
    </location>
</feature>
<accession>A0A3Q3J5U1</accession>
<reference evidence="13" key="1">
    <citation type="submission" date="2025-08" db="UniProtKB">
        <authorList>
            <consortium name="Ensembl"/>
        </authorList>
    </citation>
    <scope>IDENTIFICATION</scope>
</reference>
<proteinExistence type="inferred from homology"/>
<dbReference type="GO" id="GO:0008289">
    <property type="term" value="F:lipid binding"/>
    <property type="evidence" value="ECO:0007669"/>
    <property type="project" value="UniProtKB-KW"/>
</dbReference>
<dbReference type="InterPro" id="IPR025929">
    <property type="entry name" value="INSIG_fam"/>
</dbReference>
<feature type="transmembrane region" description="Helical" evidence="12">
    <location>
        <begin position="163"/>
        <end position="183"/>
    </location>
</feature>
<evidence type="ECO:0000256" key="5">
    <source>
        <dbReference type="ARBA" id="ARBA00022824"/>
    </source>
</evidence>
<comment type="similarity">
    <text evidence="2 12">Belongs to the INSIG family.</text>
</comment>
<dbReference type="PANTHER" id="PTHR15301:SF11">
    <property type="entry name" value="INSULIN-INDUCED GENE 1 PROTEIN"/>
    <property type="match status" value="1"/>
</dbReference>
<evidence type="ECO:0000313" key="13">
    <source>
        <dbReference type="Ensembl" id="ENSMALP00000012095.1"/>
    </source>
</evidence>
<dbReference type="GO" id="GO:0036316">
    <property type="term" value="P:SREBP-SCAP complex retention in endoplasmic reticulum"/>
    <property type="evidence" value="ECO:0007669"/>
    <property type="project" value="TreeGrafter"/>
</dbReference>
<dbReference type="PANTHER" id="PTHR15301">
    <property type="entry name" value="INSULIN-INDUCED GENE 1"/>
    <property type="match status" value="1"/>
</dbReference>
<keyword evidence="8" id="KW-0446">Lipid-binding</keyword>
<dbReference type="GO" id="GO:0006695">
    <property type="term" value="P:cholesterol biosynthetic process"/>
    <property type="evidence" value="ECO:0007669"/>
    <property type="project" value="TreeGrafter"/>
</dbReference>
<dbReference type="KEGG" id="malb:109961456"/>
<dbReference type="GO" id="GO:0032869">
    <property type="term" value="P:cellular response to insulin stimulus"/>
    <property type="evidence" value="ECO:0007669"/>
    <property type="project" value="TreeGrafter"/>
</dbReference>
<evidence type="ECO:0000256" key="9">
    <source>
        <dbReference type="ARBA" id="ARBA00023136"/>
    </source>
</evidence>
<comment type="function">
    <text evidence="12">Mediates feedback control of cholesterol synthesis.</text>
</comment>
<evidence type="ECO:0000256" key="3">
    <source>
        <dbReference type="ARBA" id="ARBA00022548"/>
    </source>
</evidence>
<dbReference type="RefSeq" id="XP_020457924.1">
    <property type="nucleotide sequence ID" value="XM_020602268.1"/>
</dbReference>
<sequence length="281" mass="30807">MNKSGGFSSDQTLKTSGEQVSSPLAQKCQMLRQENHCWSCSCASVVETKQSSSGASLLTSKTEEMMSIITSVLSSAYKSLHNVRTVNLIRRGLVLFTVGVFLALVLNLLQIQRNVTLFPEEVMTTLFSSAWWIPPCCGTGAAVVGLLYPCLDRHLGEPHKFKREWASVMRCIAVFVGINHASAKLDFDNNVQLSLTLAALSLGLWWTFDRSRSGFGLGITTAFLATVITQLLAYNGVYQYTSPDFLYVRSWLPCIFFSGGVTVGNIGRQLAMGGAEKPHMD</sequence>
<keyword evidence="14" id="KW-1185">Reference proteome</keyword>
<dbReference type="AlphaFoldDB" id="A0A3Q3J5U1"/>
<evidence type="ECO:0000256" key="11">
    <source>
        <dbReference type="ARBA" id="ARBA00023221"/>
    </source>
</evidence>
<feature type="transmembrane region" description="Helical" evidence="12">
    <location>
        <begin position="93"/>
        <end position="111"/>
    </location>
</feature>
<comment type="subcellular location">
    <subcellularLocation>
        <location evidence="1">Endoplasmic reticulum membrane</location>
        <topology evidence="1">Multi-pass membrane protein</topology>
    </subcellularLocation>
</comment>
<name>A0A3Q3J5U1_MONAL</name>
<evidence type="ECO:0000313" key="14">
    <source>
        <dbReference type="Proteomes" id="UP000261600"/>
    </source>
</evidence>
<protein>
    <recommendedName>
        <fullName evidence="12">Insulin-induced gene protein</fullName>
    </recommendedName>
</protein>
<evidence type="ECO:0000256" key="6">
    <source>
        <dbReference type="ARBA" id="ARBA00022989"/>
    </source>
</evidence>
<dbReference type="STRING" id="43700.ENSMALP00000012095"/>